<proteinExistence type="inferred from homology"/>
<feature type="transmembrane region" description="Helical" evidence="2">
    <location>
        <begin position="6"/>
        <end position="22"/>
    </location>
</feature>
<keyword evidence="4" id="KW-1185">Reference proteome</keyword>
<gene>
    <name evidence="3" type="primary">nad6</name>
    <name evidence="3" type="ordered locus">BathyMg00253</name>
</gene>
<dbReference type="AlphaFoldDB" id="K8ENE2"/>
<dbReference type="GeneID" id="18158065"/>
<feature type="transmembrane region" description="Helical" evidence="2">
    <location>
        <begin position="131"/>
        <end position="151"/>
    </location>
</feature>
<feature type="transmembrane region" description="Helical" evidence="2">
    <location>
        <begin position="29"/>
        <end position="48"/>
    </location>
</feature>
<dbReference type="KEGG" id="bpg:BathyMg00253"/>
<dbReference type="Pfam" id="PF00499">
    <property type="entry name" value="Oxidored_q3"/>
    <property type="match status" value="1"/>
</dbReference>
<evidence type="ECO:0000313" key="4">
    <source>
        <dbReference type="Proteomes" id="UP000198341"/>
    </source>
</evidence>
<accession>K8ENE2</accession>
<organism evidence="3 4">
    <name type="scientific">Bathycoccus prasinos</name>
    <dbReference type="NCBI Taxonomy" id="41875"/>
    <lineage>
        <taxon>Eukaryota</taxon>
        <taxon>Viridiplantae</taxon>
        <taxon>Chlorophyta</taxon>
        <taxon>Mamiellophyceae</taxon>
        <taxon>Mamiellales</taxon>
        <taxon>Bathycoccaceae</taxon>
        <taxon>Bathycoccus</taxon>
    </lineage>
</organism>
<feature type="transmembrane region" description="Helical" evidence="2">
    <location>
        <begin position="214"/>
        <end position="238"/>
    </location>
</feature>
<dbReference type="InterPro" id="IPR001457">
    <property type="entry name" value="NADH_UbQ/plastoQ_OxRdtase_su6"/>
</dbReference>
<evidence type="ECO:0000313" key="3">
    <source>
        <dbReference type="EMBL" id="CCO13935.1"/>
    </source>
</evidence>
<dbReference type="OrthoDB" id="1914986at2759"/>
<comment type="similarity">
    <text evidence="1">Belongs to the complex I subunit 6 family.</text>
</comment>
<dbReference type="Gene3D" id="1.20.120.1200">
    <property type="entry name" value="NADH-ubiquinone/plastoquinone oxidoreductase chain 6, subunit NuoJ"/>
    <property type="match status" value="1"/>
</dbReference>
<dbReference type="EMBL" id="FO082258">
    <property type="protein sequence ID" value="CCO13935.1"/>
    <property type="molecule type" value="Genomic_DNA"/>
</dbReference>
<dbReference type="InterPro" id="IPR042106">
    <property type="entry name" value="Nuo/plastoQ_OxRdtase_6_NuoJ"/>
</dbReference>
<sequence length="266" mass="30377">MSETTLFLVFATFTLLSALMVIRSKNPVYSVLFLILVFCNAAGLLVLLDLDFFAVVFLVVYVGAVAVLFLFVVMMLDITISEVNETFLRYLPIGAFIGCIFLMEVFLMLGSEFTPVNMLPQDFSLSKANTFQMYLQFFISSVPVFLSTLFFNPWSLSQVIKQWWAHSTELQELLQQLNSLKSSEHFVVQEYTLWPETIENITTIEALGQVVYTYYAFFFIVASFILLIAMIGAIQLTLQKETPSKKQEAFEQNARDFTKTVVKITH</sequence>
<feature type="transmembrane region" description="Helical" evidence="2">
    <location>
        <begin position="54"/>
        <end position="78"/>
    </location>
</feature>
<protein>
    <submittedName>
        <fullName evidence="3">NADH dehydrogenase subunit 6</fullName>
    </submittedName>
</protein>
<evidence type="ECO:0000256" key="2">
    <source>
        <dbReference type="SAM" id="Phobius"/>
    </source>
</evidence>
<dbReference type="Proteomes" id="UP000198341">
    <property type="component" value="Mitochondrion MT"/>
</dbReference>
<feature type="transmembrane region" description="Helical" evidence="2">
    <location>
        <begin position="90"/>
        <end position="111"/>
    </location>
</feature>
<evidence type="ECO:0000256" key="1">
    <source>
        <dbReference type="ARBA" id="ARBA00005698"/>
    </source>
</evidence>
<name>K8ENE2_9CHLO</name>
<dbReference type="GO" id="GO:0008137">
    <property type="term" value="F:NADH dehydrogenase (ubiquinone) activity"/>
    <property type="evidence" value="ECO:0007669"/>
    <property type="project" value="InterPro"/>
</dbReference>
<dbReference type="RefSeq" id="YP_008994794.1">
    <property type="nucleotide sequence ID" value="NC_023273.1"/>
</dbReference>
<dbReference type="PANTHER" id="PTHR33269">
    <property type="entry name" value="NADH-UBIQUINONE OXIDOREDUCTASE CHAIN 6"/>
    <property type="match status" value="1"/>
</dbReference>
<keyword evidence="2" id="KW-0812">Transmembrane</keyword>
<keyword evidence="2" id="KW-1133">Transmembrane helix</keyword>
<keyword evidence="2" id="KW-0472">Membrane</keyword>
<dbReference type="PANTHER" id="PTHR33269:SF17">
    <property type="entry name" value="NADH-UBIQUINONE OXIDOREDUCTASE CHAIN 6"/>
    <property type="match status" value="1"/>
</dbReference>
<dbReference type="STRING" id="41875.K8ENE2"/>
<reference evidence="3 4" key="1">
    <citation type="submission" date="2011-10" db="EMBL/GenBank/DDBJ databases">
        <authorList>
            <person name="Genoscope - CEA"/>
        </authorList>
    </citation>
    <scope>NUCLEOTIDE SEQUENCE [LARGE SCALE GENOMIC DNA]</scope>
    <source>
        <strain evidence="3 4">RCC 1105</strain>
    </source>
</reference>